<gene>
    <name evidence="2" type="ORF">EPJ80_03440</name>
</gene>
<evidence type="ECO:0000313" key="3">
    <source>
        <dbReference type="Proteomes" id="UP000325116"/>
    </source>
</evidence>
<dbReference type="GO" id="GO:0032259">
    <property type="term" value="P:methylation"/>
    <property type="evidence" value="ECO:0007669"/>
    <property type="project" value="UniProtKB-KW"/>
</dbReference>
<comment type="caution">
    <text evidence="2">The sequence shown here is derived from an EMBL/GenBank/DDBJ whole genome shotgun (WGS) entry which is preliminary data.</text>
</comment>
<proteinExistence type="predicted"/>
<evidence type="ECO:0000313" key="2">
    <source>
        <dbReference type="EMBL" id="TXJ12669.1"/>
    </source>
</evidence>
<dbReference type="GO" id="GO:0008168">
    <property type="term" value="F:methyltransferase activity"/>
    <property type="evidence" value="ECO:0007669"/>
    <property type="project" value="UniProtKB-KW"/>
</dbReference>
<dbReference type="Pfam" id="PF10544">
    <property type="entry name" value="T5orf172"/>
    <property type="match status" value="1"/>
</dbReference>
<dbReference type="InterPro" id="IPR025247">
    <property type="entry name" value="EcoRI-like_methylase"/>
</dbReference>
<protein>
    <submittedName>
        <fullName evidence="2">DNA methyltransferase</fullName>
    </submittedName>
</protein>
<reference evidence="2 3" key="1">
    <citation type="journal article" date="1992" name="Lakartidningen">
        <title>[Penicillin V and not amoxicillin is the first choice preparation in acute otitis].</title>
        <authorList>
            <person name="Kamme C."/>
            <person name="Lundgren K."/>
            <person name="Prellner K."/>
        </authorList>
    </citation>
    <scope>NUCLEOTIDE SEQUENCE [LARGE SCALE GENOMIC DNA]</scope>
    <source>
        <strain evidence="2 3">W1</strain>
    </source>
</reference>
<keyword evidence="2" id="KW-0489">Methyltransferase</keyword>
<dbReference type="RefSeq" id="WP_147757917.1">
    <property type="nucleotide sequence ID" value="NZ_SAXT01000003.1"/>
</dbReference>
<dbReference type="InterPro" id="IPR018306">
    <property type="entry name" value="Phage_T5_Orf172_DNA-bd"/>
</dbReference>
<feature type="domain" description="Bacteriophage T5 Orf172 DNA-binding" evidence="1">
    <location>
        <begin position="4"/>
        <end position="82"/>
    </location>
</feature>
<dbReference type="EMBL" id="SAXT01000003">
    <property type="protein sequence ID" value="TXJ12669.1"/>
    <property type="molecule type" value="Genomic_DNA"/>
</dbReference>
<accession>A0A5C8CHC0</accession>
<name>A0A5C8CHC0_9SPIR</name>
<organism evidence="2 3">
    <name type="scientific">Brachyspira aalborgi</name>
    <dbReference type="NCBI Taxonomy" id="29522"/>
    <lineage>
        <taxon>Bacteria</taxon>
        <taxon>Pseudomonadati</taxon>
        <taxon>Spirochaetota</taxon>
        <taxon>Spirochaetia</taxon>
        <taxon>Brachyspirales</taxon>
        <taxon>Brachyspiraceae</taxon>
        <taxon>Brachyspira</taxon>
    </lineage>
</organism>
<keyword evidence="2" id="KW-0808">Transferase</keyword>
<sequence length="424" mass="50404">MKKEYIYIVQARLESSKCKIGKTNDLERRLKEYNSMTGKSKKNTYQYLFCSEVKDMSILENDIKKKFSNLREEKSKEIYFYNSPLFEDYVKFIKSHKLFIKEIYTKSKEEILKKVKIVKKTTPTFKERGLSRKDILQKAQKVNNDEFYTRMEDIEKELSMYNKKIWRNKTVFCNCDDAVGDDERNTSAFALYFLRNFIELKLKKLICTHYDGPVDLFNQGSKAYVFTKDGFLEKKFYPKHYTGSFDDPLSLKILKEEADIVCTNPPFSRATDYWKILVDSKKKFIIISNIANVLTPAYISYFKDNLLWAGYNSVDNFLTPKKELTRAAGHWYTNFKIKNRPKYKNLKIMPLKEIPEKYKKYDDSKILLVDNNYIPSDYKKPFAVSSRSILNGILEKGYQIFGDREYYPYIKEKKCFGRILIKKY</sequence>
<dbReference type="Pfam" id="PF13651">
    <property type="entry name" value="EcoRI_methylase"/>
    <property type="match status" value="1"/>
</dbReference>
<dbReference type="AlphaFoldDB" id="A0A5C8CHC0"/>
<evidence type="ECO:0000259" key="1">
    <source>
        <dbReference type="Pfam" id="PF10544"/>
    </source>
</evidence>
<dbReference type="Proteomes" id="UP000325116">
    <property type="component" value="Unassembled WGS sequence"/>
</dbReference>